<evidence type="ECO:0000313" key="5">
    <source>
        <dbReference type="Proteomes" id="UP000013827"/>
    </source>
</evidence>
<evidence type="ECO:0000313" key="4">
    <source>
        <dbReference type="EnsemblProtists" id="EOD32940"/>
    </source>
</evidence>
<feature type="domain" description="J" evidence="2">
    <location>
        <begin position="15"/>
        <end position="80"/>
    </location>
</feature>
<dbReference type="Pfam" id="PF00226">
    <property type="entry name" value="DnaJ"/>
    <property type="match status" value="1"/>
</dbReference>
<evidence type="ECO:0008006" key="6">
    <source>
        <dbReference type="Google" id="ProtNLM"/>
    </source>
</evidence>
<evidence type="ECO:0000259" key="2">
    <source>
        <dbReference type="PROSITE" id="PS50076"/>
    </source>
</evidence>
<name>A0A0D3KB05_EMIH1</name>
<dbReference type="SMART" id="SM00271">
    <property type="entry name" value="DnaJ"/>
    <property type="match status" value="1"/>
</dbReference>
<dbReference type="PRINTS" id="PR00625">
    <property type="entry name" value="JDOMAIN"/>
</dbReference>
<dbReference type="HOGENOM" id="CLU_928842_0_0_1"/>
<dbReference type="InterPro" id="IPR036034">
    <property type="entry name" value="PDZ_sf"/>
</dbReference>
<reference evidence="5" key="1">
    <citation type="journal article" date="2013" name="Nature">
        <title>Pan genome of the phytoplankton Emiliania underpins its global distribution.</title>
        <authorList>
            <person name="Read B.A."/>
            <person name="Kegel J."/>
            <person name="Klute M.J."/>
            <person name="Kuo A."/>
            <person name="Lefebvre S.C."/>
            <person name="Maumus F."/>
            <person name="Mayer C."/>
            <person name="Miller J."/>
            <person name="Monier A."/>
            <person name="Salamov A."/>
            <person name="Young J."/>
            <person name="Aguilar M."/>
            <person name="Claverie J.M."/>
            <person name="Frickenhaus S."/>
            <person name="Gonzalez K."/>
            <person name="Herman E.K."/>
            <person name="Lin Y.C."/>
            <person name="Napier J."/>
            <person name="Ogata H."/>
            <person name="Sarno A.F."/>
            <person name="Shmutz J."/>
            <person name="Schroeder D."/>
            <person name="de Vargas C."/>
            <person name="Verret F."/>
            <person name="von Dassow P."/>
            <person name="Valentin K."/>
            <person name="Van de Peer Y."/>
            <person name="Wheeler G."/>
            <person name="Dacks J.B."/>
            <person name="Delwiche C.F."/>
            <person name="Dyhrman S.T."/>
            <person name="Glockner G."/>
            <person name="John U."/>
            <person name="Richards T."/>
            <person name="Worden A.Z."/>
            <person name="Zhang X."/>
            <person name="Grigoriev I.V."/>
            <person name="Allen A.E."/>
            <person name="Bidle K."/>
            <person name="Borodovsky M."/>
            <person name="Bowler C."/>
            <person name="Brownlee C."/>
            <person name="Cock J.M."/>
            <person name="Elias M."/>
            <person name="Gladyshev V.N."/>
            <person name="Groth M."/>
            <person name="Guda C."/>
            <person name="Hadaegh A."/>
            <person name="Iglesias-Rodriguez M.D."/>
            <person name="Jenkins J."/>
            <person name="Jones B.M."/>
            <person name="Lawson T."/>
            <person name="Leese F."/>
            <person name="Lindquist E."/>
            <person name="Lobanov A."/>
            <person name="Lomsadze A."/>
            <person name="Malik S.B."/>
            <person name="Marsh M.E."/>
            <person name="Mackinder L."/>
            <person name="Mock T."/>
            <person name="Mueller-Roeber B."/>
            <person name="Pagarete A."/>
            <person name="Parker M."/>
            <person name="Probert I."/>
            <person name="Quesneville H."/>
            <person name="Raines C."/>
            <person name="Rensing S.A."/>
            <person name="Riano-Pachon D.M."/>
            <person name="Richier S."/>
            <person name="Rokitta S."/>
            <person name="Shiraiwa Y."/>
            <person name="Soanes D.M."/>
            <person name="van der Giezen M."/>
            <person name="Wahlund T.M."/>
            <person name="Williams B."/>
            <person name="Wilson W."/>
            <person name="Wolfe G."/>
            <person name="Wurch L.L."/>
        </authorList>
    </citation>
    <scope>NUCLEOTIDE SEQUENCE</scope>
</reference>
<dbReference type="PROSITE" id="PS50106">
    <property type="entry name" value="PDZ"/>
    <property type="match status" value="1"/>
</dbReference>
<dbReference type="GeneID" id="17278212"/>
<dbReference type="InterPro" id="IPR050817">
    <property type="entry name" value="DjlA_DnaK_co-chaperone"/>
</dbReference>
<dbReference type="Gene3D" id="2.30.42.10">
    <property type="match status" value="1"/>
</dbReference>
<dbReference type="KEGG" id="ehx:EMIHUDRAFT_230078"/>
<accession>A0A0D3KB05</accession>
<dbReference type="SUPFAM" id="SSF50156">
    <property type="entry name" value="PDZ domain-like"/>
    <property type="match status" value="1"/>
</dbReference>
<protein>
    <recommendedName>
        <fullName evidence="6">J domain-containing protein</fullName>
    </recommendedName>
</protein>
<dbReference type="SUPFAM" id="SSF46565">
    <property type="entry name" value="Chaperone J-domain"/>
    <property type="match status" value="1"/>
</dbReference>
<dbReference type="RefSeq" id="XP_005785369.1">
    <property type="nucleotide sequence ID" value="XM_005785312.1"/>
</dbReference>
<keyword evidence="5" id="KW-1185">Reference proteome</keyword>
<reference evidence="4" key="2">
    <citation type="submission" date="2024-10" db="UniProtKB">
        <authorList>
            <consortium name="EnsemblProtists"/>
        </authorList>
    </citation>
    <scope>IDENTIFICATION</scope>
</reference>
<feature type="domain" description="PDZ" evidence="3">
    <location>
        <begin position="159"/>
        <end position="211"/>
    </location>
</feature>
<dbReference type="AlphaFoldDB" id="A0A0D3KB05"/>
<organism evidence="4 5">
    <name type="scientific">Emiliania huxleyi (strain CCMP1516)</name>
    <dbReference type="NCBI Taxonomy" id="280463"/>
    <lineage>
        <taxon>Eukaryota</taxon>
        <taxon>Haptista</taxon>
        <taxon>Haptophyta</taxon>
        <taxon>Prymnesiophyceae</taxon>
        <taxon>Isochrysidales</taxon>
        <taxon>Noelaerhabdaceae</taxon>
        <taxon>Emiliania</taxon>
    </lineage>
</organism>
<dbReference type="InterPro" id="IPR001623">
    <property type="entry name" value="DnaJ_domain"/>
</dbReference>
<dbReference type="Proteomes" id="UP000013827">
    <property type="component" value="Unassembled WGS sequence"/>
</dbReference>
<dbReference type="InterPro" id="IPR036869">
    <property type="entry name" value="J_dom_sf"/>
</dbReference>
<evidence type="ECO:0000259" key="3">
    <source>
        <dbReference type="PROSITE" id="PS50106"/>
    </source>
</evidence>
<dbReference type="CDD" id="cd06257">
    <property type="entry name" value="DnaJ"/>
    <property type="match status" value="1"/>
</dbReference>
<dbReference type="PANTHER" id="PTHR24074">
    <property type="entry name" value="CO-CHAPERONE PROTEIN DJLA"/>
    <property type="match status" value="1"/>
</dbReference>
<sequence length="300" mass="31517">MSALRIASALAAAPDPYAVLQLKRDASAADVKKAFRTAVLLVHPDKAMGCAGAAAAFEAVEAASALLLDAGARREWDAKHKQQSFIERYGSGAAEAGGEAIAPPFSVRLGDVVEAKTATLRFDGYDDSAVVPLSQIRPPRPAQSDAVGSAEEGEAATDAFTRSMMSSGGLGLLLDEENRVVGLAAGGQAEREGVVRVGEVILAVDGERLRGRPLGRGEGGTAEGGTAAQGGKAARVAGAEPEWRRDAVPSSAEEFRARHGCFTRGEDAWAEYYRQQAAWAAYHQHQAAWAAYYQQQGRPP</sequence>
<dbReference type="EnsemblProtists" id="EOD32940">
    <property type="protein sequence ID" value="EOD32940"/>
    <property type="gene ID" value="EMIHUDRAFT_230078"/>
</dbReference>
<dbReference type="PaxDb" id="2903-EOD32940"/>
<feature type="compositionally biased region" description="Low complexity" evidence="1">
    <location>
        <begin position="224"/>
        <end position="235"/>
    </location>
</feature>
<feature type="compositionally biased region" description="Gly residues" evidence="1">
    <location>
        <begin position="214"/>
        <end position="223"/>
    </location>
</feature>
<proteinExistence type="predicted"/>
<evidence type="ECO:0000256" key="1">
    <source>
        <dbReference type="SAM" id="MobiDB-lite"/>
    </source>
</evidence>
<dbReference type="PROSITE" id="PS50076">
    <property type="entry name" value="DNAJ_2"/>
    <property type="match status" value="1"/>
</dbReference>
<dbReference type="Gene3D" id="1.10.287.110">
    <property type="entry name" value="DnaJ domain"/>
    <property type="match status" value="1"/>
</dbReference>
<dbReference type="InterPro" id="IPR001478">
    <property type="entry name" value="PDZ"/>
</dbReference>
<feature type="region of interest" description="Disordered" evidence="1">
    <location>
        <begin position="212"/>
        <end position="250"/>
    </location>
</feature>
<feature type="compositionally biased region" description="Basic and acidic residues" evidence="1">
    <location>
        <begin position="241"/>
        <end position="250"/>
    </location>
</feature>